<dbReference type="SUPFAM" id="SSF56784">
    <property type="entry name" value="HAD-like"/>
    <property type="match status" value="1"/>
</dbReference>
<dbReference type="PRINTS" id="PR00413">
    <property type="entry name" value="HADHALOGNASE"/>
</dbReference>
<dbReference type="Gene3D" id="3.40.50.1000">
    <property type="entry name" value="HAD superfamily/HAD-like"/>
    <property type="match status" value="1"/>
</dbReference>
<dbReference type="Proteomes" id="UP001202117">
    <property type="component" value="Unassembled WGS sequence"/>
</dbReference>
<reference evidence="6 7" key="1">
    <citation type="submission" date="2022-02" db="EMBL/GenBank/DDBJ databases">
        <title>Halomonas fukangensis sp. nov., a halophilic bacterium isolated from a bulk soil of Kalidium foliatum at Fukang.</title>
        <authorList>
            <person name="Huang Y."/>
        </authorList>
    </citation>
    <scope>NUCLEOTIDE SEQUENCE [LARGE SCALE GENOMIC DNA]</scope>
    <source>
        <strain evidence="6 7">EGI 63088</strain>
    </source>
</reference>
<dbReference type="EMBL" id="JAKVPY010000037">
    <property type="protein sequence ID" value="MCH4565351.1"/>
    <property type="molecule type" value="Genomic_DNA"/>
</dbReference>
<evidence type="ECO:0000256" key="4">
    <source>
        <dbReference type="ARBA" id="ARBA00022842"/>
    </source>
</evidence>
<keyword evidence="7" id="KW-1185">Reference proteome</keyword>
<dbReference type="InterPro" id="IPR006439">
    <property type="entry name" value="HAD-SF_hydro_IA"/>
</dbReference>
<dbReference type="SFLD" id="SFLDG01129">
    <property type="entry name" value="C1.5:_HAD__Beta-PGM__Phosphata"/>
    <property type="match status" value="1"/>
</dbReference>
<comment type="caution">
    <text evidence="6">The sequence shown here is derived from an EMBL/GenBank/DDBJ whole genome shotgun (WGS) entry which is preliminary data.</text>
</comment>
<dbReference type="RefSeq" id="WP_240569907.1">
    <property type="nucleotide sequence ID" value="NZ_JAKVPY010000037.1"/>
</dbReference>
<comment type="cofactor">
    <cofactor evidence="1">
        <name>Mg(2+)</name>
        <dbReference type="ChEBI" id="CHEBI:18420"/>
    </cofactor>
</comment>
<dbReference type="SFLD" id="SFLDS00003">
    <property type="entry name" value="Haloacid_Dehalogenase"/>
    <property type="match status" value="1"/>
</dbReference>
<dbReference type="NCBIfam" id="TIGR01509">
    <property type="entry name" value="HAD-SF-IA-v3"/>
    <property type="match status" value="1"/>
</dbReference>
<dbReference type="InterPro" id="IPR023198">
    <property type="entry name" value="PGP-like_dom2"/>
</dbReference>
<dbReference type="Gene3D" id="1.10.150.240">
    <property type="entry name" value="Putative phosphatase, domain 2"/>
    <property type="match status" value="1"/>
</dbReference>
<evidence type="ECO:0000256" key="5">
    <source>
        <dbReference type="SAM" id="MobiDB-lite"/>
    </source>
</evidence>
<dbReference type="GO" id="GO:0016787">
    <property type="term" value="F:hydrolase activity"/>
    <property type="evidence" value="ECO:0007669"/>
    <property type="project" value="UniProtKB-KW"/>
</dbReference>
<dbReference type="InterPro" id="IPR023214">
    <property type="entry name" value="HAD_sf"/>
</dbReference>
<dbReference type="Pfam" id="PF00702">
    <property type="entry name" value="Hydrolase"/>
    <property type="match status" value="1"/>
</dbReference>
<sequence length="241" mass="26092">MTPPLCLLFDSDGTLVDSEILLAQVMAEVLPRFGLPFTAHQYMEEFRGVRFLTIVLTLEQRHATLDEQRRQQMESEMRALMEARMRAELLPIDGMPKALGALAAHPKAVVSNGPEGKIRCAMESTGLAPHFGDRLFSAYTLGVWKPDPGLYRQAAEAMGHPPERCVVIDDAAVGVAAGLEAGMRVIHLNRFPDEEVTPPGAIGIRHASELPGVVARLAAAIPPSPSRDRRAPPARPPGPAS</sequence>
<organism evidence="6 7">
    <name type="scientific">Halomonas flagellata</name>
    <dbReference type="NCBI Taxonomy" id="2920385"/>
    <lineage>
        <taxon>Bacteria</taxon>
        <taxon>Pseudomonadati</taxon>
        <taxon>Pseudomonadota</taxon>
        <taxon>Gammaproteobacteria</taxon>
        <taxon>Oceanospirillales</taxon>
        <taxon>Halomonadaceae</taxon>
        <taxon>Halomonas</taxon>
    </lineage>
</organism>
<feature type="region of interest" description="Disordered" evidence="5">
    <location>
        <begin position="220"/>
        <end position="241"/>
    </location>
</feature>
<dbReference type="InterPro" id="IPR051600">
    <property type="entry name" value="Beta-PGM-like"/>
</dbReference>
<accession>A0ABS9RZV1</accession>
<dbReference type="InterPro" id="IPR036412">
    <property type="entry name" value="HAD-like_sf"/>
</dbReference>
<keyword evidence="6" id="KW-0378">Hydrolase</keyword>
<evidence type="ECO:0000256" key="1">
    <source>
        <dbReference type="ARBA" id="ARBA00001946"/>
    </source>
</evidence>
<name>A0ABS9RZV1_9GAMM</name>
<proteinExistence type="inferred from homology"/>
<dbReference type="PANTHER" id="PTHR46193:SF10">
    <property type="entry name" value="6-PHOSPHOGLUCONATE PHOSPHATASE"/>
    <property type="match status" value="1"/>
</dbReference>
<evidence type="ECO:0000256" key="2">
    <source>
        <dbReference type="ARBA" id="ARBA00006171"/>
    </source>
</evidence>
<evidence type="ECO:0000256" key="3">
    <source>
        <dbReference type="ARBA" id="ARBA00022723"/>
    </source>
</evidence>
<keyword evidence="4" id="KW-0460">Magnesium</keyword>
<protein>
    <submittedName>
        <fullName evidence="6">HAD-IA family hydrolase</fullName>
    </submittedName>
</protein>
<gene>
    <name evidence="6" type="ORF">MKP05_19820</name>
</gene>
<keyword evidence="3" id="KW-0479">Metal-binding</keyword>
<evidence type="ECO:0000313" key="6">
    <source>
        <dbReference type="EMBL" id="MCH4565351.1"/>
    </source>
</evidence>
<comment type="similarity">
    <text evidence="2">Belongs to the HAD-like hydrolase superfamily. CbbY/CbbZ/Gph/YieH family.</text>
</comment>
<evidence type="ECO:0000313" key="7">
    <source>
        <dbReference type="Proteomes" id="UP001202117"/>
    </source>
</evidence>
<dbReference type="PANTHER" id="PTHR46193">
    <property type="entry name" value="6-PHOSPHOGLUCONATE PHOSPHATASE"/>
    <property type="match status" value="1"/>
</dbReference>